<reference evidence="1" key="1">
    <citation type="journal article" date="2020" name="Stud. Mycol.">
        <title>101 Dothideomycetes genomes: a test case for predicting lifestyles and emergence of pathogens.</title>
        <authorList>
            <person name="Haridas S."/>
            <person name="Albert R."/>
            <person name="Binder M."/>
            <person name="Bloem J."/>
            <person name="Labutti K."/>
            <person name="Salamov A."/>
            <person name="Andreopoulos B."/>
            <person name="Baker S."/>
            <person name="Barry K."/>
            <person name="Bills G."/>
            <person name="Bluhm B."/>
            <person name="Cannon C."/>
            <person name="Castanera R."/>
            <person name="Culley D."/>
            <person name="Daum C."/>
            <person name="Ezra D."/>
            <person name="Gonzalez J."/>
            <person name="Henrissat B."/>
            <person name="Kuo A."/>
            <person name="Liang C."/>
            <person name="Lipzen A."/>
            <person name="Lutzoni F."/>
            <person name="Magnuson J."/>
            <person name="Mondo S."/>
            <person name="Nolan M."/>
            <person name="Ohm R."/>
            <person name="Pangilinan J."/>
            <person name="Park H.-J."/>
            <person name="Ramirez L."/>
            <person name="Alfaro M."/>
            <person name="Sun H."/>
            <person name="Tritt A."/>
            <person name="Yoshinaga Y."/>
            <person name="Zwiers L.-H."/>
            <person name="Turgeon B."/>
            <person name="Goodwin S."/>
            <person name="Spatafora J."/>
            <person name="Crous P."/>
            <person name="Grigoriev I."/>
        </authorList>
    </citation>
    <scope>NUCLEOTIDE SEQUENCE</scope>
    <source>
        <strain evidence="1">Tuck. ex Michener</strain>
    </source>
</reference>
<proteinExistence type="predicted"/>
<organism evidence="1 2">
    <name type="scientific">Viridothelium virens</name>
    <name type="common">Speckled blister lichen</name>
    <name type="synonym">Trypethelium virens</name>
    <dbReference type="NCBI Taxonomy" id="1048519"/>
    <lineage>
        <taxon>Eukaryota</taxon>
        <taxon>Fungi</taxon>
        <taxon>Dikarya</taxon>
        <taxon>Ascomycota</taxon>
        <taxon>Pezizomycotina</taxon>
        <taxon>Dothideomycetes</taxon>
        <taxon>Dothideomycetes incertae sedis</taxon>
        <taxon>Trypetheliales</taxon>
        <taxon>Trypetheliaceae</taxon>
        <taxon>Viridothelium</taxon>
    </lineage>
</organism>
<feature type="non-terminal residue" evidence="1">
    <location>
        <position position="1"/>
    </location>
</feature>
<accession>A0A6A6GWB6</accession>
<dbReference type="Proteomes" id="UP000800092">
    <property type="component" value="Unassembled WGS sequence"/>
</dbReference>
<feature type="non-terminal residue" evidence="1">
    <location>
        <position position="106"/>
    </location>
</feature>
<evidence type="ECO:0000313" key="1">
    <source>
        <dbReference type="EMBL" id="KAF2229889.1"/>
    </source>
</evidence>
<dbReference type="EMBL" id="ML991851">
    <property type="protein sequence ID" value="KAF2229889.1"/>
    <property type="molecule type" value="Genomic_DNA"/>
</dbReference>
<name>A0A6A6GWB6_VIRVR</name>
<protein>
    <submittedName>
        <fullName evidence="1">Uncharacterized protein</fullName>
    </submittedName>
</protein>
<gene>
    <name evidence="1" type="ORF">EV356DRAFT_474503</name>
</gene>
<dbReference type="OrthoDB" id="3200163at2759"/>
<dbReference type="AlphaFoldDB" id="A0A6A6GWB6"/>
<keyword evidence="2" id="KW-1185">Reference proteome</keyword>
<evidence type="ECO:0000313" key="2">
    <source>
        <dbReference type="Proteomes" id="UP000800092"/>
    </source>
</evidence>
<sequence length="106" mass="11955">RFWSSFRDAPQEVTTILEDLGLLRDVLQHIAQHEGRNALITVKLLKTCNEKVKVLQDIVGPLAGSLKSKSRPLRTWNAFKIASNKEKLSLFERSLAETKTSLLLAL</sequence>